<proteinExistence type="predicted"/>
<reference evidence="1" key="1">
    <citation type="submission" date="2018-11" db="EMBL/GenBank/DDBJ databases">
        <authorList>
            <consortium name="Genoscope - CEA"/>
            <person name="William W."/>
        </authorList>
    </citation>
    <scope>NUCLEOTIDE SEQUENCE</scope>
</reference>
<name>A0A3P6ECX7_BRAOL</name>
<accession>A0A3P6ECX7</accession>
<gene>
    <name evidence="1" type="ORF">BOLC9T57278H</name>
</gene>
<protein>
    <submittedName>
        <fullName evidence="1">Uncharacterized protein</fullName>
    </submittedName>
</protein>
<organism evidence="1">
    <name type="scientific">Brassica oleracea</name>
    <name type="common">Wild cabbage</name>
    <dbReference type="NCBI Taxonomy" id="3712"/>
    <lineage>
        <taxon>Eukaryota</taxon>
        <taxon>Viridiplantae</taxon>
        <taxon>Streptophyta</taxon>
        <taxon>Embryophyta</taxon>
        <taxon>Tracheophyta</taxon>
        <taxon>Spermatophyta</taxon>
        <taxon>Magnoliopsida</taxon>
        <taxon>eudicotyledons</taxon>
        <taxon>Gunneridae</taxon>
        <taxon>Pentapetalae</taxon>
        <taxon>rosids</taxon>
        <taxon>malvids</taxon>
        <taxon>Brassicales</taxon>
        <taxon>Brassicaceae</taxon>
        <taxon>Brassiceae</taxon>
        <taxon>Brassica</taxon>
    </lineage>
</organism>
<dbReference type="EMBL" id="LR031875">
    <property type="protein sequence ID" value="VDD31955.1"/>
    <property type="molecule type" value="Genomic_DNA"/>
</dbReference>
<evidence type="ECO:0000313" key="1">
    <source>
        <dbReference type="EMBL" id="VDD31955.1"/>
    </source>
</evidence>
<sequence length="97" mass="11436">MREGFGTCLKEIKYLSERVEAVEKKTLIGYYCILHSESVNGTRRGRKSLAEDRGPMCPQLCPQMLVPRKIKLQNRALFYWTKINPLFQICRRRMLDI</sequence>
<dbReference type="AlphaFoldDB" id="A0A3P6ECX7"/>